<dbReference type="AlphaFoldDB" id="A0A3G9GG92"/>
<dbReference type="Proteomes" id="UP000198290">
    <property type="component" value="Chromosome"/>
</dbReference>
<dbReference type="EMBL" id="AP018823">
    <property type="protein sequence ID" value="BBF85122.1"/>
    <property type="molecule type" value="Genomic_DNA"/>
</dbReference>
<organism evidence="2 3">
    <name type="scientific">Aquitalea magnusonii</name>
    <dbReference type="NCBI Taxonomy" id="332411"/>
    <lineage>
        <taxon>Bacteria</taxon>
        <taxon>Pseudomonadati</taxon>
        <taxon>Pseudomonadota</taxon>
        <taxon>Betaproteobacteria</taxon>
        <taxon>Neisseriales</taxon>
        <taxon>Chromobacteriaceae</taxon>
        <taxon>Aquitalea</taxon>
    </lineage>
</organism>
<evidence type="ECO:0000313" key="3">
    <source>
        <dbReference type="Proteomes" id="UP000198290"/>
    </source>
</evidence>
<reference evidence="2 3" key="2">
    <citation type="journal article" date="2017" name="Genome Announc.">
        <title>Draft genome sequence of Aquitalea magnusonii strain H3, a plant growth-promoting bacterium of duckweed Lemna minor.</title>
        <authorList>
            <person name="Ishizawa H."/>
            <person name="Kuroda M."/>
            <person name="Ike M."/>
        </authorList>
    </citation>
    <scope>NUCLEOTIDE SEQUENCE [LARGE SCALE GENOMIC DNA]</scope>
    <source>
        <strain evidence="2 3">H3</strain>
    </source>
</reference>
<proteinExistence type="predicted"/>
<feature type="chain" id="PRO_5018244970" evidence="1">
    <location>
        <begin position="19"/>
        <end position="166"/>
    </location>
</feature>
<dbReference type="KEGG" id="amah:DLM_1503"/>
<gene>
    <name evidence="2" type="ORF">DLM_1503</name>
</gene>
<reference evidence="3" key="3">
    <citation type="journal article" date="2017" name="Plant Physiol. Biochem.">
        <title>Differential oxidative and antioxidative response of duckweed Lemna minor toward plant growth promoting/inhibiting bacteria.</title>
        <authorList>
            <person name="Ishizawa H."/>
            <person name="Kuroda M."/>
            <person name="Morikawa M."/>
            <person name="Ike M."/>
        </authorList>
    </citation>
    <scope>NUCLEOTIDE SEQUENCE [LARGE SCALE GENOMIC DNA]</scope>
    <source>
        <strain evidence="3">H3</strain>
    </source>
</reference>
<keyword evidence="1" id="KW-0732">Signal</keyword>
<name>A0A3G9GG92_9NEIS</name>
<feature type="signal peptide" evidence="1">
    <location>
        <begin position="1"/>
        <end position="18"/>
    </location>
</feature>
<sequence>MLLAALLLLTAASATLWAEDGEHHGGAKHPKQTGRALAQAPALWKTECGSCHMAYPPGLLPATAWNRQMDTLKNHYGVNASLTAADEKVIRSYLLSAAASGRGAAEPPASSEPPRISRSAWFIRKHDEISPAVWKRKSIGSASNCQACHSGAARGDFDEDGVRIPR</sequence>
<keyword evidence="3" id="KW-1185">Reference proteome</keyword>
<dbReference type="SUPFAM" id="SSF48695">
    <property type="entry name" value="Multiheme cytochromes"/>
    <property type="match status" value="1"/>
</dbReference>
<reference evidence="3" key="1">
    <citation type="journal article" date="2017" name="Biotechnol. Biofuels">
        <title>Evaluation of environmental bacterial communities as a factor affecting the growth of duckweed Lemna minor.</title>
        <authorList>
            <person name="Ishizawa H."/>
            <person name="Kuroda M."/>
            <person name="Morikawa M."/>
            <person name="Ike M."/>
        </authorList>
    </citation>
    <scope>NUCLEOTIDE SEQUENCE [LARGE SCALE GENOMIC DNA]</scope>
    <source>
        <strain evidence="3">H3</strain>
    </source>
</reference>
<accession>A0A3G9GG92</accession>
<dbReference type="InterPro" id="IPR036280">
    <property type="entry name" value="Multihaem_cyt_sf"/>
</dbReference>
<dbReference type="Pfam" id="PF09626">
    <property type="entry name" value="DHC"/>
    <property type="match status" value="1"/>
</dbReference>
<dbReference type="InterPro" id="IPR018588">
    <property type="entry name" value="Dihaem_cytochrome-c"/>
</dbReference>
<protein>
    <submittedName>
        <fullName evidence="2">Diheme cytochrome c</fullName>
    </submittedName>
</protein>
<evidence type="ECO:0000313" key="2">
    <source>
        <dbReference type="EMBL" id="BBF85122.1"/>
    </source>
</evidence>
<evidence type="ECO:0000256" key="1">
    <source>
        <dbReference type="SAM" id="SignalP"/>
    </source>
</evidence>